<dbReference type="EMBL" id="AVOT02015477">
    <property type="protein sequence ID" value="MBW0499813.1"/>
    <property type="molecule type" value="Genomic_DNA"/>
</dbReference>
<dbReference type="PANTHER" id="PTHR33064:SF37">
    <property type="entry name" value="RIBONUCLEASE H"/>
    <property type="match status" value="1"/>
</dbReference>
<protein>
    <recommendedName>
        <fullName evidence="5">Reverse transcriptase domain-containing protein</fullName>
    </recommendedName>
</protein>
<accession>A0A9Q3DFH2</accession>
<gene>
    <name evidence="3" type="ORF">O181_039528</name>
</gene>
<dbReference type="Gene3D" id="3.30.70.270">
    <property type="match status" value="2"/>
</dbReference>
<proteinExistence type="predicted"/>
<dbReference type="InterPro" id="IPR051320">
    <property type="entry name" value="Viral_Replic_Matur_Polypro"/>
</dbReference>
<dbReference type="Pfam" id="PF17919">
    <property type="entry name" value="RT_RNaseH_2"/>
    <property type="match status" value="1"/>
</dbReference>
<evidence type="ECO:0000259" key="1">
    <source>
        <dbReference type="Pfam" id="PF00078"/>
    </source>
</evidence>
<organism evidence="3 4">
    <name type="scientific">Austropuccinia psidii MF-1</name>
    <dbReference type="NCBI Taxonomy" id="1389203"/>
    <lineage>
        <taxon>Eukaryota</taxon>
        <taxon>Fungi</taxon>
        <taxon>Dikarya</taxon>
        <taxon>Basidiomycota</taxon>
        <taxon>Pucciniomycotina</taxon>
        <taxon>Pucciniomycetes</taxon>
        <taxon>Pucciniales</taxon>
        <taxon>Sphaerophragmiaceae</taxon>
        <taxon>Austropuccinia</taxon>
    </lineage>
</organism>
<keyword evidence="4" id="KW-1185">Reference proteome</keyword>
<dbReference type="InterPro" id="IPR041577">
    <property type="entry name" value="RT_RNaseH_2"/>
</dbReference>
<dbReference type="Proteomes" id="UP000765509">
    <property type="component" value="Unassembled WGS sequence"/>
</dbReference>
<dbReference type="InterPro" id="IPR000477">
    <property type="entry name" value="RT_dom"/>
</dbReference>
<reference evidence="3" key="1">
    <citation type="submission" date="2021-03" db="EMBL/GenBank/DDBJ databases">
        <title>Draft genome sequence of rust myrtle Austropuccinia psidii MF-1, a brazilian biotype.</title>
        <authorList>
            <person name="Quecine M.C."/>
            <person name="Pachon D.M.R."/>
            <person name="Bonatelli M.L."/>
            <person name="Correr F.H."/>
            <person name="Franceschini L.M."/>
            <person name="Leite T.F."/>
            <person name="Margarido G.R.A."/>
            <person name="Almeida C.A."/>
            <person name="Ferrarezi J.A."/>
            <person name="Labate C.A."/>
        </authorList>
    </citation>
    <scope>NUCLEOTIDE SEQUENCE</scope>
    <source>
        <strain evidence="3">MF-1</strain>
    </source>
</reference>
<sequence>MPFGLINAPTSFQNLVNDISHELLDSYIVFSLDDIMVFFKSEEEHVTHGSTVLARLRANNLFAKASLRLVHVSSVEYLGYIVSSEVLKINQENIQKMLNWPPPRNLKALQSFLGFSNFDQCFIKNYSKIISSLTKFLKKDSCFPLNEEPLRQFHQLKEAFTTAPILSHFNPSLLTIVETNELNYALGAVLSQVSDSGKHPIALDSHKSTPAELNNEFHDKEHLGIVWALRGWRAFLLSLSSPFQVLTNHSSLQYFITSKVLTCHQAAGLNYFLSFTFKLLTSLAA</sequence>
<dbReference type="InterPro" id="IPR043502">
    <property type="entry name" value="DNA/RNA_pol_sf"/>
</dbReference>
<dbReference type="PANTHER" id="PTHR33064">
    <property type="entry name" value="POL PROTEIN"/>
    <property type="match status" value="1"/>
</dbReference>
<dbReference type="FunFam" id="3.30.70.270:FF:000020">
    <property type="entry name" value="Transposon Tf2-6 polyprotein-like Protein"/>
    <property type="match status" value="1"/>
</dbReference>
<evidence type="ECO:0000313" key="4">
    <source>
        <dbReference type="Proteomes" id="UP000765509"/>
    </source>
</evidence>
<feature type="domain" description="Reverse transcriptase/retrotransposon-derived protein RNase H-like" evidence="2">
    <location>
        <begin position="147"/>
        <end position="245"/>
    </location>
</feature>
<dbReference type="SUPFAM" id="SSF56672">
    <property type="entry name" value="DNA/RNA polymerases"/>
    <property type="match status" value="1"/>
</dbReference>
<evidence type="ECO:0000259" key="2">
    <source>
        <dbReference type="Pfam" id="PF17919"/>
    </source>
</evidence>
<dbReference type="InterPro" id="IPR043128">
    <property type="entry name" value="Rev_trsase/Diguanyl_cyclase"/>
</dbReference>
<comment type="caution">
    <text evidence="3">The sequence shown here is derived from an EMBL/GenBank/DDBJ whole genome shotgun (WGS) entry which is preliminary data.</text>
</comment>
<dbReference type="AlphaFoldDB" id="A0A9Q3DFH2"/>
<evidence type="ECO:0008006" key="5">
    <source>
        <dbReference type="Google" id="ProtNLM"/>
    </source>
</evidence>
<name>A0A9Q3DFH2_9BASI</name>
<evidence type="ECO:0000313" key="3">
    <source>
        <dbReference type="EMBL" id="MBW0499813.1"/>
    </source>
</evidence>
<dbReference type="Pfam" id="PF00078">
    <property type="entry name" value="RVT_1"/>
    <property type="match status" value="1"/>
</dbReference>
<feature type="domain" description="Reverse transcriptase" evidence="1">
    <location>
        <begin position="1"/>
        <end position="82"/>
    </location>
</feature>